<dbReference type="AlphaFoldDB" id="A0A9J6DPC8"/>
<dbReference type="SMART" id="SM00093">
    <property type="entry name" value="SERPIN"/>
    <property type="match status" value="1"/>
</dbReference>
<reference evidence="9" key="2">
    <citation type="submission" date="2021-09" db="EMBL/GenBank/DDBJ databases">
        <authorList>
            <person name="Jia N."/>
            <person name="Wang J."/>
            <person name="Shi W."/>
            <person name="Du L."/>
            <person name="Sun Y."/>
            <person name="Zhan W."/>
            <person name="Jiang J."/>
            <person name="Wang Q."/>
            <person name="Zhang B."/>
            <person name="Ji P."/>
            <person name="Sakyi L.B."/>
            <person name="Cui X."/>
            <person name="Yuan T."/>
            <person name="Jiang B."/>
            <person name="Yang W."/>
            <person name="Lam T.T.-Y."/>
            <person name="Chang Q."/>
            <person name="Ding S."/>
            <person name="Wang X."/>
            <person name="Zhu J."/>
            <person name="Ruan X."/>
            <person name="Zhao L."/>
            <person name="Wei J."/>
            <person name="Que T."/>
            <person name="Du C."/>
            <person name="Cheng J."/>
            <person name="Dai P."/>
            <person name="Han X."/>
            <person name="Huang E."/>
            <person name="Gao Y."/>
            <person name="Liu J."/>
            <person name="Shao H."/>
            <person name="Ye R."/>
            <person name="Li L."/>
            <person name="Wei W."/>
            <person name="Wang X."/>
            <person name="Wang C."/>
            <person name="Huo Q."/>
            <person name="Li W."/>
            <person name="Guo W."/>
            <person name="Chen H."/>
            <person name="Chen S."/>
            <person name="Zhou L."/>
            <person name="Zhou L."/>
            <person name="Ni X."/>
            <person name="Tian J."/>
            <person name="Zhou Y."/>
            <person name="Sheng Y."/>
            <person name="Liu T."/>
            <person name="Pan Y."/>
            <person name="Xia L."/>
            <person name="Li J."/>
            <person name="Zhao F."/>
            <person name="Cao W."/>
        </authorList>
    </citation>
    <scope>NUCLEOTIDE SEQUENCE</scope>
    <source>
        <strain evidence="9">Rmic-2018</strain>
        <tissue evidence="9">Larvae</tissue>
    </source>
</reference>
<keyword evidence="3" id="KW-0964">Secreted</keyword>
<gene>
    <name evidence="9" type="ORF">HPB51_018033</name>
</gene>
<evidence type="ECO:0000256" key="7">
    <source>
        <dbReference type="RuleBase" id="RU000411"/>
    </source>
</evidence>
<dbReference type="SUPFAM" id="SSF56574">
    <property type="entry name" value="Serpins"/>
    <property type="match status" value="1"/>
</dbReference>
<dbReference type="GO" id="GO:0005615">
    <property type="term" value="C:extracellular space"/>
    <property type="evidence" value="ECO:0007669"/>
    <property type="project" value="InterPro"/>
</dbReference>
<dbReference type="InterPro" id="IPR023796">
    <property type="entry name" value="Serpin_dom"/>
</dbReference>
<evidence type="ECO:0000256" key="2">
    <source>
        <dbReference type="ARBA" id="ARBA00009500"/>
    </source>
</evidence>
<organism evidence="9 10">
    <name type="scientific">Rhipicephalus microplus</name>
    <name type="common">Cattle tick</name>
    <name type="synonym">Boophilus microplus</name>
    <dbReference type="NCBI Taxonomy" id="6941"/>
    <lineage>
        <taxon>Eukaryota</taxon>
        <taxon>Metazoa</taxon>
        <taxon>Ecdysozoa</taxon>
        <taxon>Arthropoda</taxon>
        <taxon>Chelicerata</taxon>
        <taxon>Arachnida</taxon>
        <taxon>Acari</taxon>
        <taxon>Parasitiformes</taxon>
        <taxon>Ixodida</taxon>
        <taxon>Ixodoidea</taxon>
        <taxon>Ixodidae</taxon>
        <taxon>Rhipicephalinae</taxon>
        <taxon>Rhipicephalus</taxon>
        <taxon>Boophilus</taxon>
    </lineage>
</organism>
<evidence type="ECO:0000259" key="8">
    <source>
        <dbReference type="SMART" id="SM00093"/>
    </source>
</evidence>
<keyword evidence="4" id="KW-0646">Protease inhibitor</keyword>
<dbReference type="CDD" id="cd00172">
    <property type="entry name" value="serpin"/>
    <property type="match status" value="1"/>
</dbReference>
<evidence type="ECO:0000256" key="4">
    <source>
        <dbReference type="ARBA" id="ARBA00022690"/>
    </source>
</evidence>
<dbReference type="Gene3D" id="3.30.497.10">
    <property type="entry name" value="Antithrombin, subunit I, domain 2"/>
    <property type="match status" value="1"/>
</dbReference>
<sequence length="458" mass="50788">MFKESFFSRMPRLSDDTIAVLEQPVSQTEVEEATDKLNPVSGSFLCTVCQLRLTRALPGYVMGTDHMNGAVRGYLKEDLDTKAMPKHLSRMIVHFSIDLHRELLKTRDQRNNTIYSPYSVATGLSMALAGARGKTAEELLSVIRTKDENVHDKFASFFPKLSNQKLQFYVANRIYSDLKFPVVDECAVFLNSTYSSNIVSVDFQNKSESVRVQINDWIKEATGSKITDLLAPGSVGPTTSVILVNTIYFRGLWESPFSADKTSRRDFHVNASTKVQVDMMCQKEDFAITHSEELAARAIEMPYKGGRASMVVLLPDAIDGLSYLEHHLSHHKLSAVLADLKETPNVELSMPKLLLRQSFSLKNTLMTMGVNDLFTEKCDLSGMFKAGKPSVSDIIHEACLQVDEEGMEAAAATAVTGAGSAAPAATQTTEFLVDHPFMLFILRGKSDMVLFMSSVRNP</sequence>
<evidence type="ECO:0000313" key="10">
    <source>
        <dbReference type="Proteomes" id="UP000821866"/>
    </source>
</evidence>
<dbReference type="InterPro" id="IPR036186">
    <property type="entry name" value="Serpin_sf"/>
</dbReference>
<reference evidence="9" key="1">
    <citation type="journal article" date="2020" name="Cell">
        <title>Large-Scale Comparative Analyses of Tick Genomes Elucidate Their Genetic Diversity and Vector Capacities.</title>
        <authorList>
            <consortium name="Tick Genome and Microbiome Consortium (TIGMIC)"/>
            <person name="Jia N."/>
            <person name="Wang J."/>
            <person name="Shi W."/>
            <person name="Du L."/>
            <person name="Sun Y."/>
            <person name="Zhan W."/>
            <person name="Jiang J.F."/>
            <person name="Wang Q."/>
            <person name="Zhang B."/>
            <person name="Ji P."/>
            <person name="Bell-Sakyi L."/>
            <person name="Cui X.M."/>
            <person name="Yuan T.T."/>
            <person name="Jiang B.G."/>
            <person name="Yang W.F."/>
            <person name="Lam T.T."/>
            <person name="Chang Q.C."/>
            <person name="Ding S.J."/>
            <person name="Wang X.J."/>
            <person name="Zhu J.G."/>
            <person name="Ruan X.D."/>
            <person name="Zhao L."/>
            <person name="Wei J.T."/>
            <person name="Ye R.Z."/>
            <person name="Que T.C."/>
            <person name="Du C.H."/>
            <person name="Zhou Y.H."/>
            <person name="Cheng J.X."/>
            <person name="Dai P.F."/>
            <person name="Guo W.B."/>
            <person name="Han X.H."/>
            <person name="Huang E.J."/>
            <person name="Li L.F."/>
            <person name="Wei W."/>
            <person name="Gao Y.C."/>
            <person name="Liu J.Z."/>
            <person name="Shao H.Z."/>
            <person name="Wang X."/>
            <person name="Wang C.C."/>
            <person name="Yang T.C."/>
            <person name="Huo Q.B."/>
            <person name="Li W."/>
            <person name="Chen H.Y."/>
            <person name="Chen S.E."/>
            <person name="Zhou L.G."/>
            <person name="Ni X.B."/>
            <person name="Tian J.H."/>
            <person name="Sheng Y."/>
            <person name="Liu T."/>
            <person name="Pan Y.S."/>
            <person name="Xia L.Y."/>
            <person name="Li J."/>
            <person name="Zhao F."/>
            <person name="Cao W.C."/>
        </authorList>
    </citation>
    <scope>NUCLEOTIDE SEQUENCE</scope>
    <source>
        <strain evidence="9">Rmic-2018</strain>
    </source>
</reference>
<dbReference type="VEuPathDB" id="VectorBase:LOC119171414"/>
<evidence type="ECO:0000256" key="6">
    <source>
        <dbReference type="ARBA" id="ARBA00023180"/>
    </source>
</evidence>
<dbReference type="PROSITE" id="PS00284">
    <property type="entry name" value="SERPIN"/>
    <property type="match status" value="1"/>
</dbReference>
<dbReference type="GO" id="GO:0004867">
    <property type="term" value="F:serine-type endopeptidase inhibitor activity"/>
    <property type="evidence" value="ECO:0007669"/>
    <property type="project" value="UniProtKB-KW"/>
</dbReference>
<dbReference type="PANTHER" id="PTHR11461">
    <property type="entry name" value="SERINE PROTEASE INHIBITOR, SERPIN"/>
    <property type="match status" value="1"/>
</dbReference>
<evidence type="ECO:0000256" key="5">
    <source>
        <dbReference type="ARBA" id="ARBA00022900"/>
    </source>
</evidence>
<dbReference type="InterPro" id="IPR042185">
    <property type="entry name" value="Serpin_sf_2"/>
</dbReference>
<dbReference type="InterPro" id="IPR000215">
    <property type="entry name" value="Serpin_fam"/>
</dbReference>
<dbReference type="InterPro" id="IPR023795">
    <property type="entry name" value="Serpin_CS"/>
</dbReference>
<keyword evidence="5" id="KW-0722">Serine protease inhibitor</keyword>
<dbReference type="Proteomes" id="UP000821866">
    <property type="component" value="Chromosome 6"/>
</dbReference>
<feature type="domain" description="Serpin" evidence="8">
    <location>
        <begin position="97"/>
        <end position="458"/>
    </location>
</feature>
<dbReference type="PANTHER" id="PTHR11461:SF211">
    <property type="entry name" value="GH10112P-RELATED"/>
    <property type="match status" value="1"/>
</dbReference>
<keyword evidence="10" id="KW-1185">Reference proteome</keyword>
<comment type="caution">
    <text evidence="9">The sequence shown here is derived from an EMBL/GenBank/DDBJ whole genome shotgun (WGS) entry which is preliminary data.</text>
</comment>
<keyword evidence="6" id="KW-0325">Glycoprotein</keyword>
<name>A0A9J6DPC8_RHIMP</name>
<accession>A0A9J6DPC8</accession>
<dbReference type="Gene3D" id="2.30.39.10">
    <property type="entry name" value="Alpha-1-antitrypsin, domain 1"/>
    <property type="match status" value="1"/>
</dbReference>
<comment type="similarity">
    <text evidence="2 7">Belongs to the serpin family.</text>
</comment>
<protein>
    <recommendedName>
        <fullName evidence="8">Serpin domain-containing protein</fullName>
    </recommendedName>
</protein>
<proteinExistence type="inferred from homology"/>
<dbReference type="InterPro" id="IPR042178">
    <property type="entry name" value="Serpin_sf_1"/>
</dbReference>
<comment type="subcellular location">
    <subcellularLocation>
        <location evidence="1">Secreted</location>
    </subcellularLocation>
</comment>
<evidence type="ECO:0000256" key="3">
    <source>
        <dbReference type="ARBA" id="ARBA00022525"/>
    </source>
</evidence>
<dbReference type="EMBL" id="JABSTU010000008">
    <property type="protein sequence ID" value="KAH8023814.1"/>
    <property type="molecule type" value="Genomic_DNA"/>
</dbReference>
<evidence type="ECO:0000256" key="1">
    <source>
        <dbReference type="ARBA" id="ARBA00004613"/>
    </source>
</evidence>
<evidence type="ECO:0000313" key="9">
    <source>
        <dbReference type="EMBL" id="KAH8023814.1"/>
    </source>
</evidence>
<dbReference type="Pfam" id="PF00079">
    <property type="entry name" value="Serpin"/>
    <property type="match status" value="1"/>
</dbReference>